<dbReference type="EMBL" id="PITK01000366">
    <property type="protein sequence ID" value="TBU13670.1"/>
    <property type="molecule type" value="Genomic_DNA"/>
</dbReference>
<comment type="caution">
    <text evidence="1">The sequence shown here is derived from an EMBL/GenBank/DDBJ whole genome shotgun (WGS) entry which is preliminary data.</text>
</comment>
<dbReference type="Proteomes" id="UP000292282">
    <property type="component" value="Unassembled WGS sequence"/>
</dbReference>
<name>A0A4Q9M0R1_9MICR</name>
<accession>A0A4Q9M0R1</accession>
<sequence length="319" mass="37284">MKHLQNLTITRLNKIEKLPTKTKTNRENLKNELKELFGKNIQKNMNSYEESGRSKNNEGIEETWERLKNIILIEAWFDEEYKIALHAKPGTKYIVTETNAPEKIYLYKKDISRVFECIFNIRGLPDQHIIHKNTLPSFSYSDSSVCRPDNIMEDLNTADIPEKNRLILLHLILDSVTAAKRNAEGRRIATCLTEPCLLTDNKLYKHQRDVVCTIPKLSEKKKENRLHIPSKKLRRGFYSVMFKSEHILLQLVDSTILKVENENNNHFAETKTYLKITYDKKSVRPLYKTVFCYTQDIHLFCGNEGVRPTATLRTKQLTI</sequence>
<organism evidence="1 2">
    <name type="scientific">Hamiltosporidium tvaerminnensis</name>
    <dbReference type="NCBI Taxonomy" id="1176355"/>
    <lineage>
        <taxon>Eukaryota</taxon>
        <taxon>Fungi</taxon>
        <taxon>Fungi incertae sedis</taxon>
        <taxon>Microsporidia</taxon>
        <taxon>Dubosqiidae</taxon>
        <taxon>Hamiltosporidium</taxon>
    </lineage>
</organism>
<keyword evidence="2" id="KW-1185">Reference proteome</keyword>
<evidence type="ECO:0000313" key="1">
    <source>
        <dbReference type="EMBL" id="TBU13670.1"/>
    </source>
</evidence>
<evidence type="ECO:0000313" key="2">
    <source>
        <dbReference type="Proteomes" id="UP000292282"/>
    </source>
</evidence>
<dbReference type="VEuPathDB" id="MicrosporidiaDB:CWI38_0366p0010"/>
<reference evidence="1 2" key="1">
    <citation type="submission" date="2017-12" db="EMBL/GenBank/DDBJ databases">
        <authorList>
            <person name="Pombert J.-F."/>
            <person name="Haag K.L."/>
            <person name="Ebert D."/>
        </authorList>
    </citation>
    <scope>NUCLEOTIDE SEQUENCE [LARGE SCALE GENOMIC DNA]</scope>
    <source>
        <strain evidence="1">IL-G-3</strain>
    </source>
</reference>
<dbReference type="OrthoDB" id="2194416at2759"/>
<dbReference type="AlphaFoldDB" id="A0A4Q9M0R1"/>
<proteinExistence type="predicted"/>
<protein>
    <submittedName>
        <fullName evidence="1">Uncharacterized protein</fullName>
    </submittedName>
</protein>
<gene>
    <name evidence="1" type="ORF">CWI38_0366p0010</name>
</gene>